<proteinExistence type="predicted"/>
<dbReference type="Gene3D" id="1.20.120.1870">
    <property type="entry name" value="Fic/DOC protein, Fido domain"/>
    <property type="match status" value="1"/>
</dbReference>
<dbReference type="AlphaFoldDB" id="A0A0J5LXD6"/>
<dbReference type="PANTHER" id="PTHR39426">
    <property type="entry name" value="HOMOLOGY TO DEATH-ON-CURING PROTEIN OF PHAGE P1"/>
    <property type="match status" value="1"/>
</dbReference>
<dbReference type="PIRSF" id="PIRSF018297">
    <property type="entry name" value="Doc"/>
    <property type="match status" value="1"/>
</dbReference>
<reference evidence="1 2" key="1">
    <citation type="submission" date="2015-05" db="EMBL/GenBank/DDBJ databases">
        <title>Genome sequences of Pluralibacter gergoviae.</title>
        <authorList>
            <person name="Greninger A.L."/>
            <person name="Miller S."/>
        </authorList>
    </citation>
    <scope>NUCLEOTIDE SEQUENCE [LARGE SCALE GENOMIC DNA]</scope>
    <source>
        <strain evidence="1 2">JS81F13</strain>
    </source>
</reference>
<dbReference type="PATRIC" id="fig|61647.15.peg.5312"/>
<dbReference type="Proteomes" id="UP000036196">
    <property type="component" value="Unassembled WGS sequence"/>
</dbReference>
<dbReference type="Pfam" id="PF02661">
    <property type="entry name" value="Fic"/>
    <property type="match status" value="1"/>
</dbReference>
<comment type="caution">
    <text evidence="1">The sequence shown here is derived from an EMBL/GenBank/DDBJ whole genome shotgun (WGS) entry which is preliminary data.</text>
</comment>
<dbReference type="OrthoDB" id="9802752at2"/>
<accession>A0A0J5LXD6</accession>
<dbReference type="GO" id="GO:0016301">
    <property type="term" value="F:kinase activity"/>
    <property type="evidence" value="ECO:0007669"/>
    <property type="project" value="InterPro"/>
</dbReference>
<sequence length="123" mass="13886">MRHITAEELIALHDANITRYGGLAGMPDAVRAEAIISRVLNREMYEQITDCFQVAALYLVAVSRWHIFNDANKRTALNSAILFLKRNGVSTYDTPELVELTVQAATGELNFLQAAEVFRRLYK</sequence>
<gene>
    <name evidence="1" type="ORF">ABW06_09725</name>
</gene>
<evidence type="ECO:0000313" key="2">
    <source>
        <dbReference type="Proteomes" id="UP000036196"/>
    </source>
</evidence>
<dbReference type="InterPro" id="IPR053737">
    <property type="entry name" value="Type_II_TA_Toxin"/>
</dbReference>
<dbReference type="RefSeq" id="WP_048278842.1">
    <property type="nucleotide sequence ID" value="NZ_LDZF01000008.1"/>
</dbReference>
<dbReference type="PROSITE" id="PS51459">
    <property type="entry name" value="FIDO"/>
    <property type="match status" value="1"/>
</dbReference>
<organism evidence="1 2">
    <name type="scientific">Pluralibacter gergoviae</name>
    <name type="common">Enterobacter gergoviae</name>
    <dbReference type="NCBI Taxonomy" id="61647"/>
    <lineage>
        <taxon>Bacteria</taxon>
        <taxon>Pseudomonadati</taxon>
        <taxon>Pseudomonadota</taxon>
        <taxon>Gammaproteobacteria</taxon>
        <taxon>Enterobacterales</taxon>
        <taxon>Enterobacteriaceae</taxon>
        <taxon>Pluralibacter</taxon>
    </lineage>
</organism>
<dbReference type="PANTHER" id="PTHR39426:SF1">
    <property type="entry name" value="HOMOLOGY TO DEATH-ON-CURING PROTEIN OF PHAGE P1"/>
    <property type="match status" value="1"/>
</dbReference>
<dbReference type="EMBL" id="LDZF01000008">
    <property type="protein sequence ID" value="KMK14138.1"/>
    <property type="molecule type" value="Genomic_DNA"/>
</dbReference>
<name>A0A0J5LXD6_PLUGE</name>
<protein>
    <submittedName>
        <fullName evidence="1">Toxin</fullName>
    </submittedName>
</protein>
<keyword evidence="2" id="KW-1185">Reference proteome</keyword>
<evidence type="ECO:0000313" key="1">
    <source>
        <dbReference type="EMBL" id="KMK14138.1"/>
    </source>
</evidence>
<dbReference type="InterPro" id="IPR006440">
    <property type="entry name" value="Doc"/>
</dbReference>
<dbReference type="NCBIfam" id="TIGR01550">
    <property type="entry name" value="DOC_P1"/>
    <property type="match status" value="1"/>
</dbReference>
<dbReference type="InterPro" id="IPR003812">
    <property type="entry name" value="Fido"/>
</dbReference>